<reference evidence="1" key="1">
    <citation type="submission" date="2018-06" db="EMBL/GenBank/DDBJ databases">
        <authorList>
            <person name="Zhirakovskaya E."/>
        </authorList>
    </citation>
    <scope>NUCLEOTIDE SEQUENCE</scope>
</reference>
<proteinExistence type="predicted"/>
<feature type="non-terminal residue" evidence="1">
    <location>
        <position position="23"/>
    </location>
</feature>
<dbReference type="EMBL" id="UOEU01000558">
    <property type="protein sequence ID" value="VAW34942.1"/>
    <property type="molecule type" value="Genomic_DNA"/>
</dbReference>
<sequence length="23" mass="2572">MTNEQMIDTIQLLDVVALAENLP</sequence>
<protein>
    <submittedName>
        <fullName evidence="1">Uncharacterized protein</fullName>
    </submittedName>
</protein>
<name>A0A3B0V842_9ZZZZ</name>
<organism evidence="1">
    <name type="scientific">hydrothermal vent metagenome</name>
    <dbReference type="NCBI Taxonomy" id="652676"/>
    <lineage>
        <taxon>unclassified sequences</taxon>
        <taxon>metagenomes</taxon>
        <taxon>ecological metagenomes</taxon>
    </lineage>
</organism>
<gene>
    <name evidence="1" type="ORF">MNBD_CHLOROFLEXI01-2323</name>
</gene>
<dbReference type="AlphaFoldDB" id="A0A3B0V842"/>
<evidence type="ECO:0000313" key="1">
    <source>
        <dbReference type="EMBL" id="VAW34942.1"/>
    </source>
</evidence>
<accession>A0A3B0V842</accession>